<proteinExistence type="inferred from homology"/>
<protein>
    <submittedName>
        <fullName evidence="8">Peptidase M16 domain protein</fullName>
    </submittedName>
</protein>
<keyword evidence="3" id="KW-0378">Hydrolase</keyword>
<evidence type="ECO:0000259" key="6">
    <source>
        <dbReference type="Pfam" id="PF00675"/>
    </source>
</evidence>
<dbReference type="GO" id="GO:0006508">
    <property type="term" value="P:proteolysis"/>
    <property type="evidence" value="ECO:0007669"/>
    <property type="project" value="UniProtKB-KW"/>
</dbReference>
<dbReference type="Gene3D" id="3.30.830.10">
    <property type="entry name" value="Metalloenzyme, LuxS/M16 peptidase-like"/>
    <property type="match status" value="2"/>
</dbReference>
<dbReference type="OrthoDB" id="9811314at2"/>
<dbReference type="Pfam" id="PF00675">
    <property type="entry name" value="Peptidase_M16"/>
    <property type="match status" value="1"/>
</dbReference>
<evidence type="ECO:0000259" key="7">
    <source>
        <dbReference type="Pfam" id="PF05193"/>
    </source>
</evidence>
<dbReference type="InterPro" id="IPR007863">
    <property type="entry name" value="Peptidase_M16_C"/>
</dbReference>
<evidence type="ECO:0000256" key="3">
    <source>
        <dbReference type="ARBA" id="ARBA00022801"/>
    </source>
</evidence>
<dbReference type="AlphaFoldDB" id="F4C8D9"/>
<sequence>MVKYERFTLNNGLRVLVHEDKSTPMAVLNILYDVGARDEEPDKTGFAHLFEHLMFGGSVNIPQFDLPLQRVGGESNAFTSNDITNYYITLPAINLETAFWLESDRMLSLAFSEKSLETQKQVVSEEFKQRYLNQPYGDVWLKLRPLAYKQHPYKWATIGKEISHIELASIQDVKDFFKKHYTPQNAILVIAGDVDVSVVKDLAEKWFGSISSGTKYIRNLEAEPKQLEARREVVTANVPVNSLYMAFHMSDRRSKDYYTCDLISDILSRGNSSRLYRRLVKEQSLFSEINAYLLGSLDNGLFIVEGKPLPGTTMELAENAVWEQLRDLQNTPVLGYELEKVKNKIESTMVFAEMSILDKAMNLAYFELLGNADMLNDEVVKYLNVSPEDIQKTAQQIFQLENSSTLFYLAS</sequence>
<dbReference type="PANTHER" id="PTHR43690">
    <property type="entry name" value="NARDILYSIN"/>
    <property type="match status" value="1"/>
</dbReference>
<dbReference type="eggNOG" id="COG0612">
    <property type="taxonomic scope" value="Bacteria"/>
</dbReference>
<dbReference type="InterPro" id="IPR011249">
    <property type="entry name" value="Metalloenz_LuxS/M16"/>
</dbReference>
<dbReference type="EMBL" id="CP002584">
    <property type="protein sequence ID" value="ADZ80213.1"/>
    <property type="molecule type" value="Genomic_DNA"/>
</dbReference>
<dbReference type="PANTHER" id="PTHR43690:SF17">
    <property type="entry name" value="PROTEIN YHJJ"/>
    <property type="match status" value="1"/>
</dbReference>
<evidence type="ECO:0000256" key="4">
    <source>
        <dbReference type="ARBA" id="ARBA00022833"/>
    </source>
</evidence>
<dbReference type="SUPFAM" id="SSF63411">
    <property type="entry name" value="LuxS/MPP-like metallohydrolase"/>
    <property type="match status" value="2"/>
</dbReference>
<dbReference type="InterPro" id="IPR011765">
    <property type="entry name" value="Pept_M16_N"/>
</dbReference>
<evidence type="ECO:0000256" key="2">
    <source>
        <dbReference type="ARBA" id="ARBA00022670"/>
    </source>
</evidence>
<dbReference type="InterPro" id="IPR050626">
    <property type="entry name" value="Peptidase_M16"/>
</dbReference>
<keyword evidence="2" id="KW-0645">Protease</keyword>
<evidence type="ECO:0000256" key="1">
    <source>
        <dbReference type="ARBA" id="ARBA00007261"/>
    </source>
</evidence>
<evidence type="ECO:0000313" key="8">
    <source>
        <dbReference type="EMBL" id="ADZ80213.1"/>
    </source>
</evidence>
<evidence type="ECO:0000256" key="5">
    <source>
        <dbReference type="ARBA" id="ARBA00023049"/>
    </source>
</evidence>
<dbReference type="STRING" id="743722.Sph21_3676"/>
<feature type="domain" description="Peptidase M16 C-terminal" evidence="7">
    <location>
        <begin position="169"/>
        <end position="344"/>
    </location>
</feature>
<reference evidence="8" key="1">
    <citation type="submission" date="2011-03" db="EMBL/GenBank/DDBJ databases">
        <title>Complete sequence of Sphingobacterium sp. 21.</title>
        <authorList>
            <consortium name="US DOE Joint Genome Institute"/>
            <person name="Lucas S."/>
            <person name="Copeland A."/>
            <person name="Lapidus A."/>
            <person name="Cheng J.-F."/>
            <person name="Goodwin L."/>
            <person name="Pitluck S."/>
            <person name="Davenport K."/>
            <person name="Detter J.C."/>
            <person name="Han C."/>
            <person name="Tapia R."/>
            <person name="Land M."/>
            <person name="Hauser L."/>
            <person name="Kyrpides N."/>
            <person name="Ivanova N."/>
            <person name="Ovchinnikova G."/>
            <person name="Pagani I."/>
            <person name="Siebers A.K."/>
            <person name="Allgaier M."/>
            <person name="Thelen M.P."/>
            <person name="Hugenholtz P."/>
            <person name="Woyke T."/>
        </authorList>
    </citation>
    <scope>NUCLEOTIDE SEQUENCE</scope>
    <source>
        <strain evidence="8">21</strain>
    </source>
</reference>
<feature type="domain" description="Peptidase M16 N-terminal" evidence="6">
    <location>
        <begin position="14"/>
        <end position="129"/>
    </location>
</feature>
<dbReference type="Pfam" id="PF05193">
    <property type="entry name" value="Peptidase_M16_C"/>
    <property type="match status" value="1"/>
</dbReference>
<accession>F4C8D9</accession>
<dbReference type="GO" id="GO:0046872">
    <property type="term" value="F:metal ion binding"/>
    <property type="evidence" value="ECO:0007669"/>
    <property type="project" value="InterPro"/>
</dbReference>
<dbReference type="HOGENOM" id="CLU_009902_1_1_10"/>
<comment type="similarity">
    <text evidence="1">Belongs to the peptidase M16 family.</text>
</comment>
<dbReference type="KEGG" id="shg:Sph21_3676"/>
<name>F4C8D9_SPHS2</name>
<dbReference type="PATRIC" id="fig|743722.3.peg.3932"/>
<organism evidence="8">
    <name type="scientific">Sphingobacterium sp. (strain 21)</name>
    <dbReference type="NCBI Taxonomy" id="743722"/>
    <lineage>
        <taxon>Bacteria</taxon>
        <taxon>Pseudomonadati</taxon>
        <taxon>Bacteroidota</taxon>
        <taxon>Sphingobacteriia</taxon>
        <taxon>Sphingobacteriales</taxon>
        <taxon>Sphingobacteriaceae</taxon>
        <taxon>Sphingobacterium</taxon>
    </lineage>
</organism>
<gene>
    <name evidence="8" type="ordered locus">Sph21_3676</name>
</gene>
<keyword evidence="4" id="KW-0862">Zinc</keyword>
<dbReference type="GO" id="GO:0008237">
    <property type="term" value="F:metallopeptidase activity"/>
    <property type="evidence" value="ECO:0007669"/>
    <property type="project" value="UniProtKB-KW"/>
</dbReference>
<keyword evidence="5" id="KW-0482">Metalloprotease</keyword>